<feature type="compositionally biased region" description="Low complexity" evidence="1">
    <location>
        <begin position="51"/>
        <end position="64"/>
    </location>
</feature>
<reference evidence="2 5" key="2">
    <citation type="submission" date="2019-09" db="EMBL/GenBank/DDBJ databases">
        <title>Draft genome sequence of Pseudomonas brenneri CCUG 51514(T).</title>
        <authorList>
            <person name="Tunovic T."/>
            <person name="Pineiro-Iglesias B."/>
            <person name="Unosson C."/>
            <person name="Inganas E."/>
            <person name="Ohlen M."/>
            <person name="Cardew S."/>
            <person name="Jensie-Markopoulos S."/>
            <person name="Salva-Serra F."/>
            <person name="Jaen-Luchoro D."/>
            <person name="Svensson-Stadler L."/>
            <person name="Chun J."/>
            <person name="Moore E."/>
        </authorList>
    </citation>
    <scope>NUCLEOTIDE SEQUENCE [LARGE SCALE GENOMIC DNA]</scope>
    <source>
        <strain evidence="2 5">CCUG 51514</strain>
    </source>
</reference>
<dbReference type="EMBL" id="VUOL01000002">
    <property type="protein sequence ID" value="KAA2232951.1"/>
    <property type="molecule type" value="Genomic_DNA"/>
</dbReference>
<feature type="compositionally biased region" description="Polar residues" evidence="1">
    <location>
        <begin position="1"/>
        <end position="22"/>
    </location>
</feature>
<name>A0A5B2V1Y7_9PSED</name>
<dbReference type="OrthoDB" id="7033355at2"/>
<sequence>MSESTISRNPVSSFVQPQSANEKMTKEEFEKASGMKFMSFSEMTNGNKPESGAGNASGGAHASGSVGGIGFSAGSSASVEF</sequence>
<gene>
    <name evidence="2" type="ORF">F1720_05175</name>
    <name evidence="3" type="ORF">SAMN04490181_4064</name>
</gene>
<dbReference type="RefSeq" id="WP_090292247.1">
    <property type="nucleotide sequence ID" value="NZ_BMNU01000003.1"/>
</dbReference>
<keyword evidence="4" id="KW-1185">Reference proteome</keyword>
<evidence type="ECO:0000313" key="4">
    <source>
        <dbReference type="Proteomes" id="UP000199620"/>
    </source>
</evidence>
<proteinExistence type="predicted"/>
<organism evidence="2 5">
    <name type="scientific">Pseudomonas brenneri</name>
    <dbReference type="NCBI Taxonomy" id="129817"/>
    <lineage>
        <taxon>Bacteria</taxon>
        <taxon>Pseudomonadati</taxon>
        <taxon>Pseudomonadota</taxon>
        <taxon>Gammaproteobacteria</taxon>
        <taxon>Pseudomonadales</taxon>
        <taxon>Pseudomonadaceae</taxon>
        <taxon>Pseudomonas</taxon>
    </lineage>
</organism>
<dbReference type="EMBL" id="LT629800">
    <property type="protein sequence ID" value="SDV06764.1"/>
    <property type="molecule type" value="Genomic_DNA"/>
</dbReference>
<feature type="compositionally biased region" description="Basic and acidic residues" evidence="1">
    <location>
        <begin position="23"/>
        <end position="33"/>
    </location>
</feature>
<dbReference type="Proteomes" id="UP000325296">
    <property type="component" value="Unassembled WGS sequence"/>
</dbReference>
<evidence type="ECO:0000313" key="3">
    <source>
        <dbReference type="EMBL" id="SDV06764.1"/>
    </source>
</evidence>
<protein>
    <submittedName>
        <fullName evidence="2">Uncharacterized protein</fullName>
    </submittedName>
</protein>
<dbReference type="Proteomes" id="UP000199620">
    <property type="component" value="Chromosome I"/>
</dbReference>
<reference evidence="3 4" key="1">
    <citation type="submission" date="2016-10" db="EMBL/GenBank/DDBJ databases">
        <authorList>
            <person name="Varghese N."/>
            <person name="Submissions S."/>
        </authorList>
    </citation>
    <scope>NUCLEOTIDE SEQUENCE [LARGE SCALE GENOMIC DNA]</scope>
    <source>
        <strain evidence="3 4">BS2771</strain>
    </source>
</reference>
<evidence type="ECO:0000313" key="2">
    <source>
        <dbReference type="EMBL" id="KAA2232951.1"/>
    </source>
</evidence>
<accession>A0A5B2V1Y7</accession>
<evidence type="ECO:0000313" key="5">
    <source>
        <dbReference type="Proteomes" id="UP000325296"/>
    </source>
</evidence>
<dbReference type="AlphaFoldDB" id="A0A5B2V1Y7"/>
<evidence type="ECO:0000256" key="1">
    <source>
        <dbReference type="SAM" id="MobiDB-lite"/>
    </source>
</evidence>
<feature type="region of interest" description="Disordered" evidence="1">
    <location>
        <begin position="1"/>
        <end position="69"/>
    </location>
</feature>